<accession>A0A3D4V7D1</accession>
<protein>
    <submittedName>
        <fullName evidence="4">SPOR domain-containing protein</fullName>
    </submittedName>
</protein>
<dbReference type="PROSITE" id="PS51724">
    <property type="entry name" value="SPOR"/>
    <property type="match status" value="1"/>
</dbReference>
<feature type="compositionally biased region" description="Basic and acidic residues" evidence="1">
    <location>
        <begin position="191"/>
        <end position="203"/>
    </location>
</feature>
<dbReference type="InterPro" id="IPR027417">
    <property type="entry name" value="P-loop_NTPase"/>
</dbReference>
<dbReference type="Pfam" id="PF05036">
    <property type="entry name" value="SPOR"/>
    <property type="match status" value="1"/>
</dbReference>
<keyword evidence="2" id="KW-1133">Transmembrane helix</keyword>
<feature type="transmembrane region" description="Helical" evidence="2">
    <location>
        <begin position="214"/>
        <end position="232"/>
    </location>
</feature>
<dbReference type="Gene3D" id="3.30.70.1070">
    <property type="entry name" value="Sporulation related repeat"/>
    <property type="match status" value="1"/>
</dbReference>
<dbReference type="EMBL" id="DPIY01000006">
    <property type="protein sequence ID" value="HCT57010.1"/>
    <property type="molecule type" value="Genomic_DNA"/>
</dbReference>
<keyword evidence="2" id="KW-0472">Membrane</keyword>
<gene>
    <name evidence="4" type="ORF">DGD08_07315</name>
</gene>
<sequence>MSGPGLIPEKWELEGRRLAPLLDSVCAVVIAANDPAVSTQVAIGVARTQGQRRRVAIADLLGESPALEALLTGDDPHGIADSFLYGVSLNKIARPMRDAENVFVMPSGTEPVDHESVYANDRWRRLAAGFHQVGALLIVVARPSTAGFAELCGFMGALMPTGDSAFPTPPGVPLLAPPAPPPPQPEPTPPPERESARRAREAAQVDVVSRRNRILALLLVLGAVAIGIGAMWPQMLTQLPAPVRALLGRVAPDSAATVVPPTPMDSALRPDSTAPGQTPVSDSGVVPLDSSVAPVSPPLPVDNLSDSTVAARYAIYFATANTRAAAMPDSKVRALEAVALSPVVESGEQWFRVTVGASASRPEAEALLARLRSEKIIGAGSIVSVPFALRLETRVTPALVSARLAALSTRGIMAYALRQADGSASVYTGAFESPTQAMALADSLRAVGVAPVLAYRTGRGF</sequence>
<dbReference type="Gene3D" id="3.40.50.300">
    <property type="entry name" value="P-loop containing nucleotide triphosphate hydrolases"/>
    <property type="match status" value="1"/>
</dbReference>
<organism evidence="4 5">
    <name type="scientific">Gemmatimonas aurantiaca</name>
    <dbReference type="NCBI Taxonomy" id="173480"/>
    <lineage>
        <taxon>Bacteria</taxon>
        <taxon>Pseudomonadati</taxon>
        <taxon>Gemmatimonadota</taxon>
        <taxon>Gemmatimonadia</taxon>
        <taxon>Gemmatimonadales</taxon>
        <taxon>Gemmatimonadaceae</taxon>
        <taxon>Gemmatimonas</taxon>
    </lineage>
</organism>
<name>A0A3D4V7D1_9BACT</name>
<evidence type="ECO:0000313" key="4">
    <source>
        <dbReference type="EMBL" id="HCT57010.1"/>
    </source>
</evidence>
<dbReference type="Proteomes" id="UP000264071">
    <property type="component" value="Unassembled WGS sequence"/>
</dbReference>
<feature type="region of interest" description="Disordered" evidence="1">
    <location>
        <begin position="255"/>
        <end position="289"/>
    </location>
</feature>
<proteinExistence type="predicted"/>
<evidence type="ECO:0000256" key="2">
    <source>
        <dbReference type="SAM" id="Phobius"/>
    </source>
</evidence>
<feature type="domain" description="SPOR" evidence="3">
    <location>
        <begin position="307"/>
        <end position="385"/>
    </location>
</feature>
<feature type="compositionally biased region" description="Pro residues" evidence="1">
    <location>
        <begin position="167"/>
        <end position="190"/>
    </location>
</feature>
<reference evidence="4 5" key="1">
    <citation type="journal article" date="2018" name="Nat. Biotechnol.">
        <title>A standardized bacterial taxonomy based on genome phylogeny substantially revises the tree of life.</title>
        <authorList>
            <person name="Parks D.H."/>
            <person name="Chuvochina M."/>
            <person name="Waite D.W."/>
            <person name="Rinke C."/>
            <person name="Skarshewski A."/>
            <person name="Chaumeil P.A."/>
            <person name="Hugenholtz P."/>
        </authorList>
    </citation>
    <scope>NUCLEOTIDE SEQUENCE [LARGE SCALE GENOMIC DNA]</scope>
    <source>
        <strain evidence="4">UBA8844</strain>
    </source>
</reference>
<dbReference type="GO" id="GO:0042834">
    <property type="term" value="F:peptidoglycan binding"/>
    <property type="evidence" value="ECO:0007669"/>
    <property type="project" value="InterPro"/>
</dbReference>
<keyword evidence="2" id="KW-0812">Transmembrane</keyword>
<dbReference type="SUPFAM" id="SSF110997">
    <property type="entry name" value="Sporulation related repeat"/>
    <property type="match status" value="1"/>
</dbReference>
<dbReference type="AlphaFoldDB" id="A0A3D4V7D1"/>
<evidence type="ECO:0000259" key="3">
    <source>
        <dbReference type="PROSITE" id="PS51724"/>
    </source>
</evidence>
<evidence type="ECO:0000313" key="5">
    <source>
        <dbReference type="Proteomes" id="UP000264071"/>
    </source>
</evidence>
<comment type="caution">
    <text evidence="4">The sequence shown here is derived from an EMBL/GenBank/DDBJ whole genome shotgun (WGS) entry which is preliminary data.</text>
</comment>
<dbReference type="InterPro" id="IPR007730">
    <property type="entry name" value="SPOR-like_dom"/>
</dbReference>
<feature type="region of interest" description="Disordered" evidence="1">
    <location>
        <begin position="166"/>
        <end position="203"/>
    </location>
</feature>
<evidence type="ECO:0000256" key="1">
    <source>
        <dbReference type="SAM" id="MobiDB-lite"/>
    </source>
</evidence>
<dbReference type="InterPro" id="IPR036680">
    <property type="entry name" value="SPOR-like_sf"/>
</dbReference>